<organism evidence="5 6">
    <name type="scientific">Stylophora pistillata</name>
    <name type="common">Smooth cauliflower coral</name>
    <dbReference type="NCBI Taxonomy" id="50429"/>
    <lineage>
        <taxon>Eukaryota</taxon>
        <taxon>Metazoa</taxon>
        <taxon>Cnidaria</taxon>
        <taxon>Anthozoa</taxon>
        <taxon>Hexacorallia</taxon>
        <taxon>Scleractinia</taxon>
        <taxon>Astrocoeniina</taxon>
        <taxon>Pocilloporidae</taxon>
        <taxon>Stylophora</taxon>
    </lineage>
</organism>
<dbReference type="AlphaFoldDB" id="A0A2B4S7I9"/>
<evidence type="ECO:0000256" key="2">
    <source>
        <dbReference type="PROSITE-ProRule" id="PRU00504"/>
    </source>
</evidence>
<evidence type="ECO:0000256" key="3">
    <source>
        <dbReference type="SAM" id="MobiDB-lite"/>
    </source>
</evidence>
<gene>
    <name evidence="5" type="primary">TRIM71</name>
    <name evidence="5" type="ORF">AWC38_SpisGene10816</name>
</gene>
<dbReference type="InterPro" id="IPR011042">
    <property type="entry name" value="6-blade_b-propeller_TolB-like"/>
</dbReference>
<dbReference type="Pfam" id="PF03564">
    <property type="entry name" value="DUF1759"/>
    <property type="match status" value="1"/>
</dbReference>
<dbReference type="Proteomes" id="UP000225706">
    <property type="component" value="Unassembled WGS sequence"/>
</dbReference>
<dbReference type="Pfam" id="PF18701">
    <property type="entry name" value="DUF5641"/>
    <property type="match status" value="1"/>
</dbReference>
<evidence type="ECO:0000313" key="6">
    <source>
        <dbReference type="Proteomes" id="UP000225706"/>
    </source>
</evidence>
<evidence type="ECO:0000313" key="5">
    <source>
        <dbReference type="EMBL" id="PFX24567.1"/>
    </source>
</evidence>
<evidence type="ECO:0000256" key="1">
    <source>
        <dbReference type="ARBA" id="ARBA00022737"/>
    </source>
</evidence>
<dbReference type="InterPro" id="IPR005312">
    <property type="entry name" value="DUF1759"/>
</dbReference>
<dbReference type="Gene3D" id="2.120.10.30">
    <property type="entry name" value="TolB, C-terminal domain"/>
    <property type="match status" value="1"/>
</dbReference>
<feature type="compositionally biased region" description="Polar residues" evidence="3">
    <location>
        <begin position="896"/>
        <end position="911"/>
    </location>
</feature>
<dbReference type="InterPro" id="IPR040676">
    <property type="entry name" value="DUF5641"/>
</dbReference>
<accession>A0A2B4S7I9</accession>
<reference evidence="6" key="1">
    <citation type="journal article" date="2017" name="bioRxiv">
        <title>Comparative analysis of the genomes of Stylophora pistillata and Acropora digitifera provides evidence for extensive differences between species of corals.</title>
        <authorList>
            <person name="Voolstra C.R."/>
            <person name="Li Y."/>
            <person name="Liew Y.J."/>
            <person name="Baumgarten S."/>
            <person name="Zoccola D."/>
            <person name="Flot J.-F."/>
            <person name="Tambutte S."/>
            <person name="Allemand D."/>
            <person name="Aranda M."/>
        </authorList>
    </citation>
    <scope>NUCLEOTIDE SEQUENCE [LARGE SCALE GENOMIC DNA]</scope>
</reference>
<dbReference type="PROSITE" id="PS51125">
    <property type="entry name" value="NHL"/>
    <property type="match status" value="1"/>
</dbReference>
<proteinExistence type="predicted"/>
<dbReference type="SUPFAM" id="SSF101898">
    <property type="entry name" value="NHL repeat"/>
    <property type="match status" value="1"/>
</dbReference>
<name>A0A2B4S7I9_STYPI</name>
<protein>
    <submittedName>
        <fullName evidence="5">E3 ubiquitin-protein ligase TRIM71</fullName>
    </submittedName>
</protein>
<feature type="domain" description="DUF5641" evidence="4">
    <location>
        <begin position="995"/>
        <end position="1089"/>
    </location>
</feature>
<evidence type="ECO:0000259" key="4">
    <source>
        <dbReference type="Pfam" id="PF18701"/>
    </source>
</evidence>
<dbReference type="EMBL" id="LSMT01000173">
    <property type="protein sequence ID" value="PFX24567.1"/>
    <property type="molecule type" value="Genomic_DNA"/>
</dbReference>
<comment type="caution">
    <text evidence="5">The sequence shown here is derived from an EMBL/GenBank/DDBJ whole genome shotgun (WGS) entry which is preliminary data.</text>
</comment>
<dbReference type="PANTHER" id="PTHR47331">
    <property type="entry name" value="PHD-TYPE DOMAIN-CONTAINING PROTEIN"/>
    <property type="match status" value="1"/>
</dbReference>
<keyword evidence="1" id="KW-0677">Repeat</keyword>
<feature type="region of interest" description="Disordered" evidence="3">
    <location>
        <begin position="889"/>
        <end position="933"/>
    </location>
</feature>
<dbReference type="InterPro" id="IPR001258">
    <property type="entry name" value="NHL_repeat"/>
</dbReference>
<feature type="repeat" description="NHL" evidence="2">
    <location>
        <begin position="283"/>
        <end position="323"/>
    </location>
</feature>
<sequence>MDSDVKNLFDTAVSLLMKKARRTTEMMKEEEVVREIEHIKFQLDALAKSHLLTSITLFKEGVLSLFKIQRRQRGDSRTETAQVTADLSVENQIDRSRESPTDLSSALYRSLQDFKLTNLDEEGQRALLTAKEDFHQARLKTTEAFNNEALSTLNRVQAIAIRVAAKILENVDHPQEALAVCKLCLEDLHSLKRVQESFGKELTKGFRRPLFGKEERRQIIASVCQVNRAIYDVMSMICKGGELLSLPLIGEGKDAINPLHDSRVAEILGRLDMEQFSVQPLTLGQEDGKDNKLKIPQGIAADTQGRIIVGDEWDCDVKVYDRLGKFQYSFPCPPSGEPNKVSSIADVATDDSDNAYILIEMEKSAMACYQVYVFKKQSMLHCFSLKEDPRKVLRMTLNKQNEVLVTADVFDQNFTKSIVEVYNKEGQFMHSFGEQHLKCSQDLTVAGDGRVLVLDKDNDCSLTIHVFFPNGRHSFQFNVDEQKEPCNDRSRPSISCYHALNHVVVAVPCKNSMGTGHCVKITVYALKDDIHEFVRSIELAANEQVSTRGITVTLRGHVSVGILDRNEVKAASIPNDHRAQNTNMVDIAEQRYAKERKKATYYMGEIKEKLGTGAKEDLQLAYDKICELNKTMETAANEVKDAMLEDEKTFEQVRAWSEASKDDLIPIRELRSSLKQELVELERQETNKREEDWFKKKLELEIMLEEKRAEHEMSKPQAVKLQKYTITPFRGDCKDWVRFWNQFVVEVDSSKISEISKFNYLLELVQGEPKNCILGLPHTTEGYLEAKKTLEMTFGKDIKVHKALIKDLESLPNITSVSRIKDIHDFYGQLSRTVRTLATMKKLQGAQSYVYNIMDKLGPVREAMVQKDDKWEEWGLEELVENLRKYTDRNPLPETLTPSNEVKKPLTNQGSHQRRGDKLLMSGSTPRQPRQQQMPTCVYCSSHSHRSLECTKVLEVARRREFLKSNRLCSLLRGKPTPILEEDLEKIGEDDATKRMRFLQKSKEQLRKRFMKEYVHALDEKQQRSTGDIDKTPNIGAVVLLKGDTKDKALWKLGRVVSKISGKDGIVRGLKLKQGNGYVVERPLQLVCDLEIGGEDPHWKPNPQAEPFVPRVQPNRVSKQIARDWIRNITQQDDI</sequence>
<dbReference type="OrthoDB" id="5952779at2759"/>
<keyword evidence="6" id="KW-1185">Reference proteome</keyword>